<accession>A0A0E9T3S7</accession>
<organism evidence="1">
    <name type="scientific">Anguilla anguilla</name>
    <name type="common">European freshwater eel</name>
    <name type="synonym">Muraena anguilla</name>
    <dbReference type="NCBI Taxonomy" id="7936"/>
    <lineage>
        <taxon>Eukaryota</taxon>
        <taxon>Metazoa</taxon>
        <taxon>Chordata</taxon>
        <taxon>Craniata</taxon>
        <taxon>Vertebrata</taxon>
        <taxon>Euteleostomi</taxon>
        <taxon>Actinopterygii</taxon>
        <taxon>Neopterygii</taxon>
        <taxon>Teleostei</taxon>
        <taxon>Anguilliformes</taxon>
        <taxon>Anguillidae</taxon>
        <taxon>Anguilla</taxon>
    </lineage>
</organism>
<protein>
    <submittedName>
        <fullName evidence="1">Uncharacterized protein</fullName>
    </submittedName>
</protein>
<dbReference type="AlphaFoldDB" id="A0A0E9T3S7"/>
<reference evidence="1" key="2">
    <citation type="journal article" date="2015" name="Fish Shellfish Immunol.">
        <title>Early steps in the European eel (Anguilla anguilla)-Vibrio vulnificus interaction in the gills: Role of the RtxA13 toxin.</title>
        <authorList>
            <person name="Callol A."/>
            <person name="Pajuelo D."/>
            <person name="Ebbesson L."/>
            <person name="Teles M."/>
            <person name="MacKenzie S."/>
            <person name="Amaro C."/>
        </authorList>
    </citation>
    <scope>NUCLEOTIDE SEQUENCE</scope>
</reference>
<proteinExistence type="predicted"/>
<sequence>MILAYNIRPPQKYFPGHFGYFLIFHNIKKLRFSRTCGNPLKDKAGVISYFSYSRYPGKDRNLGHN</sequence>
<reference evidence="1" key="1">
    <citation type="submission" date="2014-11" db="EMBL/GenBank/DDBJ databases">
        <authorList>
            <person name="Amaro Gonzalez C."/>
        </authorList>
    </citation>
    <scope>NUCLEOTIDE SEQUENCE</scope>
</reference>
<evidence type="ECO:0000313" key="1">
    <source>
        <dbReference type="EMBL" id="JAH48249.1"/>
    </source>
</evidence>
<dbReference type="EMBL" id="GBXM01060328">
    <property type="protein sequence ID" value="JAH48249.1"/>
    <property type="molecule type" value="Transcribed_RNA"/>
</dbReference>
<name>A0A0E9T3S7_ANGAN</name>